<dbReference type="AlphaFoldDB" id="A0A7I8KNK6"/>
<keyword evidence="4" id="KW-1185">Reference proteome</keyword>
<dbReference type="Proteomes" id="UP000663760">
    <property type="component" value="Chromosome 7"/>
</dbReference>
<protein>
    <submittedName>
        <fullName evidence="3">Uncharacterized protein</fullName>
    </submittedName>
</protein>
<gene>
    <name evidence="3" type="ORF">SI8410_07010067</name>
</gene>
<evidence type="ECO:0000256" key="1">
    <source>
        <dbReference type="SAM" id="MobiDB-lite"/>
    </source>
</evidence>
<reference evidence="3" key="1">
    <citation type="submission" date="2020-02" db="EMBL/GenBank/DDBJ databases">
        <authorList>
            <person name="Scholz U."/>
            <person name="Mascher M."/>
            <person name="Fiebig A."/>
        </authorList>
    </citation>
    <scope>NUCLEOTIDE SEQUENCE</scope>
</reference>
<feature type="region of interest" description="Disordered" evidence="1">
    <location>
        <begin position="30"/>
        <end position="51"/>
    </location>
</feature>
<dbReference type="EMBL" id="LR746270">
    <property type="protein sequence ID" value="CAA7399397.1"/>
    <property type="molecule type" value="Genomic_DNA"/>
</dbReference>
<feature type="compositionally biased region" description="Polar residues" evidence="1">
    <location>
        <begin position="40"/>
        <end position="51"/>
    </location>
</feature>
<accession>A0A7I8KNK6</accession>
<feature type="chain" id="PRO_5029761841" evidence="2">
    <location>
        <begin position="21"/>
        <end position="51"/>
    </location>
</feature>
<proteinExistence type="predicted"/>
<sequence>MRRRACLVLIFLLSRRPLFRRRLSGAPARREGRERWRPCSASNTVSGQNKI</sequence>
<keyword evidence="2" id="KW-0732">Signal</keyword>
<organism evidence="3 4">
    <name type="scientific">Spirodela intermedia</name>
    <name type="common">Intermediate duckweed</name>
    <dbReference type="NCBI Taxonomy" id="51605"/>
    <lineage>
        <taxon>Eukaryota</taxon>
        <taxon>Viridiplantae</taxon>
        <taxon>Streptophyta</taxon>
        <taxon>Embryophyta</taxon>
        <taxon>Tracheophyta</taxon>
        <taxon>Spermatophyta</taxon>
        <taxon>Magnoliopsida</taxon>
        <taxon>Liliopsida</taxon>
        <taxon>Araceae</taxon>
        <taxon>Lemnoideae</taxon>
        <taxon>Spirodela</taxon>
    </lineage>
</organism>
<evidence type="ECO:0000313" key="4">
    <source>
        <dbReference type="Proteomes" id="UP000663760"/>
    </source>
</evidence>
<evidence type="ECO:0000313" key="3">
    <source>
        <dbReference type="EMBL" id="CAA7399397.1"/>
    </source>
</evidence>
<name>A0A7I8KNK6_SPIIN</name>
<evidence type="ECO:0000256" key="2">
    <source>
        <dbReference type="SAM" id="SignalP"/>
    </source>
</evidence>
<feature type="signal peptide" evidence="2">
    <location>
        <begin position="1"/>
        <end position="20"/>
    </location>
</feature>